<accession>A0A563DC58</accession>
<name>A0A563DC58_9FLAO</name>
<dbReference type="Proteomes" id="UP000319499">
    <property type="component" value="Unassembled WGS sequence"/>
</dbReference>
<evidence type="ECO:0000313" key="1">
    <source>
        <dbReference type="EMBL" id="TWP27702.1"/>
    </source>
</evidence>
<dbReference type="OrthoDB" id="694244at2"/>
<sequence>MNVNLSLNQICWCFTPKTYTSFDEFNKDVINYQKSIGETDKAWKPDEIILDSPELQIQYRAWITGPSDLLENETLIDDYKSIFEEEPEEDEYPVEIIAKFKADNGKNFTTLEFLIKLHNQQANKELGDHVFFEGIDEPKIIHGIPTYYIACGS</sequence>
<comment type="caution">
    <text evidence="1">The sequence shown here is derived from an EMBL/GenBank/DDBJ whole genome shotgun (WGS) entry which is preliminary data.</text>
</comment>
<organism evidence="1 2">
    <name type="scientific">Apibacter muscae</name>
    <dbReference type="NCBI Taxonomy" id="2509004"/>
    <lineage>
        <taxon>Bacteria</taxon>
        <taxon>Pseudomonadati</taxon>
        <taxon>Bacteroidota</taxon>
        <taxon>Flavobacteriia</taxon>
        <taxon>Flavobacteriales</taxon>
        <taxon>Weeksellaceae</taxon>
        <taxon>Apibacter</taxon>
    </lineage>
</organism>
<proteinExistence type="predicted"/>
<dbReference type="AlphaFoldDB" id="A0A563DC58"/>
<reference evidence="1 2" key="1">
    <citation type="submission" date="2019-02" db="EMBL/GenBank/DDBJ databases">
        <title>Apibacter muscae sp. nov.: a novel member of the house fly microbiota.</title>
        <authorList>
            <person name="Park R."/>
        </authorList>
    </citation>
    <scope>NUCLEOTIDE SEQUENCE [LARGE SCALE GENOMIC DNA]</scope>
    <source>
        <strain evidence="1 2">AL1</strain>
    </source>
</reference>
<dbReference type="RefSeq" id="WP_146292639.1">
    <property type="nucleotide sequence ID" value="NZ_SELH01000021.1"/>
</dbReference>
<gene>
    <name evidence="1" type="ORF">ETU09_06300</name>
</gene>
<dbReference type="EMBL" id="SELH01000021">
    <property type="protein sequence ID" value="TWP27702.1"/>
    <property type="molecule type" value="Genomic_DNA"/>
</dbReference>
<evidence type="ECO:0000313" key="2">
    <source>
        <dbReference type="Proteomes" id="UP000319499"/>
    </source>
</evidence>
<protein>
    <submittedName>
        <fullName evidence="1">Uncharacterized protein</fullName>
    </submittedName>
</protein>
<keyword evidence="2" id="KW-1185">Reference proteome</keyword>